<feature type="coiled-coil region" evidence="1">
    <location>
        <begin position="161"/>
        <end position="195"/>
    </location>
</feature>
<proteinExistence type="predicted"/>
<gene>
    <name evidence="3" type="ORF">LTR36_003481</name>
</gene>
<name>A0AAV9JJA0_9PEZI</name>
<evidence type="ECO:0000256" key="1">
    <source>
        <dbReference type="SAM" id="Coils"/>
    </source>
</evidence>
<reference evidence="3 4" key="1">
    <citation type="submission" date="2021-11" db="EMBL/GenBank/DDBJ databases">
        <title>Black yeast isolated from Biological Soil Crust.</title>
        <authorList>
            <person name="Kurbessoian T."/>
        </authorList>
    </citation>
    <scope>NUCLEOTIDE SEQUENCE [LARGE SCALE GENOMIC DNA]</scope>
    <source>
        <strain evidence="3 4">CCFEE 5522</strain>
    </source>
</reference>
<evidence type="ECO:0000313" key="4">
    <source>
        <dbReference type="Proteomes" id="UP001324427"/>
    </source>
</evidence>
<keyword evidence="4" id="KW-1185">Reference proteome</keyword>
<sequence length="225" mass="24690">MMEAPIYKSMRPVFKGRKNAAPLTAPPPPTDDEERSAKRRRIVTLKVPDLMRWPVRDNDRHDTTTEGVSLSGALQEAVQIGDGLQQGLAPLDALVSNISLLQSRLSQSRGETHKLRFGLDKTTTWLRSSQALTQSQATKLAVLQAEAQEAARGQTIAEARNSILVGQLDRLQSEVRSLEHEAQNHQRVKAAAQKVVQHTGGDWQTFGKAIDELKGTVAAVKSTQS</sequence>
<keyword evidence="1" id="KW-0175">Coiled coil</keyword>
<evidence type="ECO:0000256" key="2">
    <source>
        <dbReference type="SAM" id="MobiDB-lite"/>
    </source>
</evidence>
<feature type="region of interest" description="Disordered" evidence="2">
    <location>
        <begin position="17"/>
        <end position="37"/>
    </location>
</feature>
<comment type="caution">
    <text evidence="3">The sequence shown here is derived from an EMBL/GenBank/DDBJ whole genome shotgun (WGS) entry which is preliminary data.</text>
</comment>
<organism evidence="3 4">
    <name type="scientific">Oleoguttula mirabilis</name>
    <dbReference type="NCBI Taxonomy" id="1507867"/>
    <lineage>
        <taxon>Eukaryota</taxon>
        <taxon>Fungi</taxon>
        <taxon>Dikarya</taxon>
        <taxon>Ascomycota</taxon>
        <taxon>Pezizomycotina</taxon>
        <taxon>Dothideomycetes</taxon>
        <taxon>Dothideomycetidae</taxon>
        <taxon>Mycosphaerellales</taxon>
        <taxon>Teratosphaeriaceae</taxon>
        <taxon>Oleoguttula</taxon>
    </lineage>
</organism>
<evidence type="ECO:0000313" key="3">
    <source>
        <dbReference type="EMBL" id="KAK4545301.1"/>
    </source>
</evidence>
<protein>
    <submittedName>
        <fullName evidence="3">Uncharacterized protein</fullName>
    </submittedName>
</protein>
<dbReference type="EMBL" id="JAVFHQ010000020">
    <property type="protein sequence ID" value="KAK4545301.1"/>
    <property type="molecule type" value="Genomic_DNA"/>
</dbReference>
<dbReference type="AlphaFoldDB" id="A0AAV9JJA0"/>
<accession>A0AAV9JJA0</accession>
<dbReference type="Proteomes" id="UP001324427">
    <property type="component" value="Unassembled WGS sequence"/>
</dbReference>